<protein>
    <submittedName>
        <fullName evidence="5">SusC/RagA family TonB-linked outer membrane protein</fullName>
    </submittedName>
</protein>
<dbReference type="OrthoDB" id="9768177at2"/>
<proteinExistence type="inferred from homology"/>
<evidence type="ECO:0000256" key="3">
    <source>
        <dbReference type="SAM" id="SignalP"/>
    </source>
</evidence>
<reference evidence="5 6" key="1">
    <citation type="submission" date="2017-10" db="EMBL/GenBank/DDBJ databases">
        <title>Whole genome of Pedobacter ginsengisoli T01R-27 isolated from tomato rhizosphere.</title>
        <authorList>
            <person name="Weon H.-Y."/>
            <person name="Lee S.A."/>
            <person name="Sang M.K."/>
            <person name="Song J."/>
        </authorList>
    </citation>
    <scope>NUCLEOTIDE SEQUENCE [LARGE SCALE GENOMIC DNA]</scope>
    <source>
        <strain evidence="5 6">T01R-27</strain>
    </source>
</reference>
<feature type="chain" id="PRO_5013581656" evidence="3">
    <location>
        <begin position="40"/>
        <end position="1061"/>
    </location>
</feature>
<dbReference type="InterPro" id="IPR012910">
    <property type="entry name" value="Plug_dom"/>
</dbReference>
<dbReference type="SUPFAM" id="SSF49464">
    <property type="entry name" value="Carboxypeptidase regulatory domain-like"/>
    <property type="match status" value="1"/>
</dbReference>
<dbReference type="RefSeq" id="WP_099437606.1">
    <property type="nucleotide sequence ID" value="NZ_CP024091.1"/>
</dbReference>
<feature type="signal peptide" evidence="3">
    <location>
        <begin position="1"/>
        <end position="39"/>
    </location>
</feature>
<comment type="similarity">
    <text evidence="2">Belongs to the TonB-dependent receptor family.</text>
</comment>
<dbReference type="FunFam" id="2.60.40.1120:FF:000003">
    <property type="entry name" value="Outer membrane protein Omp121"/>
    <property type="match status" value="1"/>
</dbReference>
<evidence type="ECO:0000256" key="1">
    <source>
        <dbReference type="ARBA" id="ARBA00022729"/>
    </source>
</evidence>
<sequence length="1061" mass="115828">MRKTIRNVYSPFWPMTKKVLVATVINTVLLSAQSTPASALIVKSSVFNVKQAVITGTVHDETGKPLPGVSVIVKGTTTGSITDEQGKYSINAPDNATLVFTYIGYTKVELPVGGKTVLDINLTPDQTSLNELIVVGYGTQKKETVTGSISQVKGTDLVKSPQPNLSNALAGRFSGVVINNRGGEPGYDGSSITIRGQATTGSNAVLVVVDGVPGQIGGLERLDPNDIESVSVLKDASAAIYGNRAANGVILVTTKKGKTGKPTISYSFNQGFSSPTRLPKLADAATYAQIMNEINYYASESGGLNQSYSEEQIQKFRDGSDPILYPNTDWAKTVLKKSALQNQHSLSVNGGTDDVKYYMSLGMIDQDGIYKNGVTNYKQYNFRSNIDANVSKRLKVGLSIAGREENRKFPITGANDLFRSLYRSKPIVAAFYPNGLPTRGIEGSNPAVLVTDLGGTSNNPTQVINAILRGSYQIPGIEGLSADGFFSVDKSNVFVKTFNKPYLLYEYQASNNTYTSGTYGGNNNKATLKESQKRESLITSNIKLNFERSFGLHEINAFVGYEQSKNNLEFFDADRFNYLSNQLPELSQGGTASTDFLNSGYSSNYTRQSIISKLAYTYDSKYLFEGQLRRDGSSIFAPGKQWGTFPSVSAGWRINKEKWFGDNVKFFDELKLRASYGSLGNDNVNAFQYYDNYTLVGNGFVAQAPGGAATIQPGVGLSKLANPNITWEVSKKLDIGINATFLKNFTFEAIYFKQKRSDILAARNASLPGSSGIVNPFNDGSSNYNPLVPSENIGKVNSEGFEGTLGYTHRGNEFNWGVSGNMTYAKSEVIFIDEASGTLDYQKKTGRPLNSYLLYNAIGIFRTQADLDNNPHVSGAKIGDLIYEDYNRDGVLNADDMSMAKYGNIPQITYGFNFNASYKNFDLSVLFAGQARVSQYVLPESGSIGNFYSSWADNRFSPSNPNGSFPRVTERAGNAISGGAYKNNFWLNNSSFLRLKNVELAYNLKGDFLSKIKVSGVRIFASAFNLFTITKVKDYDPEGSSESGQFYPQQRIINLGANVKF</sequence>
<dbReference type="PROSITE" id="PS52016">
    <property type="entry name" value="TONB_DEPENDENT_REC_3"/>
    <property type="match status" value="1"/>
</dbReference>
<keyword evidence="2" id="KW-1134">Transmembrane beta strand</keyword>
<dbReference type="KEGG" id="pgs:CPT03_03850"/>
<dbReference type="AlphaFoldDB" id="A0A2D1U214"/>
<keyword evidence="2" id="KW-0812">Transmembrane</keyword>
<dbReference type="InterPro" id="IPR037066">
    <property type="entry name" value="Plug_dom_sf"/>
</dbReference>
<keyword evidence="6" id="KW-1185">Reference proteome</keyword>
<dbReference type="Gene3D" id="2.170.130.10">
    <property type="entry name" value="TonB-dependent receptor, plug domain"/>
    <property type="match status" value="1"/>
</dbReference>
<keyword evidence="2" id="KW-0813">Transport</keyword>
<dbReference type="InterPro" id="IPR023996">
    <property type="entry name" value="TonB-dep_OMP_SusC/RagA"/>
</dbReference>
<evidence type="ECO:0000313" key="5">
    <source>
        <dbReference type="EMBL" id="ATP55660.1"/>
    </source>
</evidence>
<dbReference type="InterPro" id="IPR039426">
    <property type="entry name" value="TonB-dep_rcpt-like"/>
</dbReference>
<organism evidence="5 6">
    <name type="scientific">Pedobacter ginsengisoli</name>
    <dbReference type="NCBI Taxonomy" id="363852"/>
    <lineage>
        <taxon>Bacteria</taxon>
        <taxon>Pseudomonadati</taxon>
        <taxon>Bacteroidota</taxon>
        <taxon>Sphingobacteriia</taxon>
        <taxon>Sphingobacteriales</taxon>
        <taxon>Sphingobacteriaceae</taxon>
        <taxon>Pedobacter</taxon>
    </lineage>
</organism>
<dbReference type="SUPFAM" id="SSF56935">
    <property type="entry name" value="Porins"/>
    <property type="match status" value="1"/>
</dbReference>
<feature type="domain" description="TonB-dependent receptor plug" evidence="4">
    <location>
        <begin position="142"/>
        <end position="249"/>
    </location>
</feature>
<dbReference type="NCBIfam" id="TIGR04057">
    <property type="entry name" value="SusC_RagA_signa"/>
    <property type="match status" value="1"/>
</dbReference>
<dbReference type="FunFam" id="2.170.130.10:FF:000003">
    <property type="entry name" value="SusC/RagA family TonB-linked outer membrane protein"/>
    <property type="match status" value="1"/>
</dbReference>
<dbReference type="NCBIfam" id="TIGR04056">
    <property type="entry name" value="OMP_RagA_SusC"/>
    <property type="match status" value="1"/>
</dbReference>
<dbReference type="Pfam" id="PF13715">
    <property type="entry name" value="CarbopepD_reg_2"/>
    <property type="match status" value="1"/>
</dbReference>
<dbReference type="Proteomes" id="UP000223749">
    <property type="component" value="Chromosome"/>
</dbReference>
<dbReference type="Pfam" id="PF07715">
    <property type="entry name" value="Plug"/>
    <property type="match status" value="1"/>
</dbReference>
<accession>A0A2D1U214</accession>
<evidence type="ECO:0000256" key="2">
    <source>
        <dbReference type="PROSITE-ProRule" id="PRU01360"/>
    </source>
</evidence>
<evidence type="ECO:0000259" key="4">
    <source>
        <dbReference type="Pfam" id="PF07715"/>
    </source>
</evidence>
<dbReference type="GO" id="GO:0044718">
    <property type="term" value="P:siderophore transmembrane transport"/>
    <property type="evidence" value="ECO:0007669"/>
    <property type="project" value="TreeGrafter"/>
</dbReference>
<name>A0A2D1U214_9SPHI</name>
<evidence type="ECO:0000313" key="6">
    <source>
        <dbReference type="Proteomes" id="UP000223749"/>
    </source>
</evidence>
<comment type="subcellular location">
    <subcellularLocation>
        <location evidence="2">Cell outer membrane</location>
        <topology evidence="2">Multi-pass membrane protein</topology>
    </subcellularLocation>
</comment>
<dbReference type="InterPro" id="IPR008969">
    <property type="entry name" value="CarboxyPept-like_regulatory"/>
</dbReference>
<keyword evidence="1 3" id="KW-0732">Signal</keyword>
<dbReference type="PANTHER" id="PTHR30069">
    <property type="entry name" value="TONB-DEPENDENT OUTER MEMBRANE RECEPTOR"/>
    <property type="match status" value="1"/>
</dbReference>
<dbReference type="InterPro" id="IPR023997">
    <property type="entry name" value="TonB-dep_OMP_SusC/RagA_CS"/>
</dbReference>
<dbReference type="PANTHER" id="PTHR30069:SF29">
    <property type="entry name" value="HEMOGLOBIN AND HEMOGLOBIN-HAPTOGLOBIN-BINDING PROTEIN 1-RELATED"/>
    <property type="match status" value="1"/>
</dbReference>
<dbReference type="EMBL" id="CP024091">
    <property type="protein sequence ID" value="ATP55660.1"/>
    <property type="molecule type" value="Genomic_DNA"/>
</dbReference>
<keyword evidence="2" id="KW-0472">Membrane</keyword>
<dbReference type="Gene3D" id="2.60.40.1120">
    <property type="entry name" value="Carboxypeptidase-like, regulatory domain"/>
    <property type="match status" value="1"/>
</dbReference>
<gene>
    <name evidence="5" type="ORF">CPT03_03850</name>
</gene>
<dbReference type="GO" id="GO:0015344">
    <property type="term" value="F:siderophore uptake transmembrane transporter activity"/>
    <property type="evidence" value="ECO:0007669"/>
    <property type="project" value="TreeGrafter"/>
</dbReference>
<dbReference type="GO" id="GO:0009279">
    <property type="term" value="C:cell outer membrane"/>
    <property type="evidence" value="ECO:0007669"/>
    <property type="project" value="UniProtKB-SubCell"/>
</dbReference>
<keyword evidence="2" id="KW-0998">Cell outer membrane</keyword>